<proteinExistence type="inferred from homology"/>
<dbReference type="STRING" id="1720063.SAMN05216217_105151"/>
<keyword evidence="5" id="KW-1185">Reference proteome</keyword>
<comment type="similarity">
    <text evidence="1">Belongs to the DprA/Smf family.</text>
</comment>
<dbReference type="InterPro" id="IPR003488">
    <property type="entry name" value="DprA"/>
</dbReference>
<dbReference type="Gene3D" id="3.40.50.450">
    <property type="match status" value="1"/>
</dbReference>
<dbReference type="PANTHER" id="PTHR43022:SF1">
    <property type="entry name" value="PROTEIN SMF"/>
    <property type="match status" value="1"/>
</dbReference>
<dbReference type="Pfam" id="PF02481">
    <property type="entry name" value="DNA_processg_A"/>
    <property type="match status" value="1"/>
</dbReference>
<dbReference type="RefSeq" id="WP_093474689.1">
    <property type="nucleotide sequence ID" value="NZ_FOUI01000005.1"/>
</dbReference>
<evidence type="ECO:0000256" key="1">
    <source>
        <dbReference type="ARBA" id="ARBA00006525"/>
    </source>
</evidence>
<dbReference type="Gene3D" id="1.10.10.10">
    <property type="entry name" value="Winged helix-like DNA-binding domain superfamily/Winged helix DNA-binding domain"/>
    <property type="match status" value="1"/>
</dbReference>
<dbReference type="InterPro" id="IPR036388">
    <property type="entry name" value="WH-like_DNA-bd_sf"/>
</dbReference>
<name>A0A1I4R0Q9_9GAMM</name>
<feature type="domain" description="DprA winged helix" evidence="3">
    <location>
        <begin position="287"/>
        <end position="341"/>
    </location>
</feature>
<dbReference type="PANTHER" id="PTHR43022">
    <property type="entry name" value="PROTEIN SMF"/>
    <property type="match status" value="1"/>
</dbReference>
<dbReference type="SUPFAM" id="SSF102405">
    <property type="entry name" value="MCP/YpsA-like"/>
    <property type="match status" value="1"/>
</dbReference>
<gene>
    <name evidence="4" type="ORF">SAMN05216217_105151</name>
</gene>
<dbReference type="OrthoDB" id="9785707at2"/>
<feature type="domain" description="Smf/DprA SLOG" evidence="2">
    <location>
        <begin position="68"/>
        <end position="277"/>
    </location>
</feature>
<evidence type="ECO:0000259" key="2">
    <source>
        <dbReference type="Pfam" id="PF02481"/>
    </source>
</evidence>
<dbReference type="EMBL" id="FOUI01000005">
    <property type="protein sequence ID" value="SFM45837.1"/>
    <property type="molecule type" value="Genomic_DNA"/>
</dbReference>
<evidence type="ECO:0000313" key="4">
    <source>
        <dbReference type="EMBL" id="SFM45837.1"/>
    </source>
</evidence>
<dbReference type="Pfam" id="PF17782">
    <property type="entry name" value="WHD_DprA"/>
    <property type="match status" value="1"/>
</dbReference>
<dbReference type="AlphaFoldDB" id="A0A1I4R0Q9"/>
<evidence type="ECO:0000259" key="3">
    <source>
        <dbReference type="Pfam" id="PF17782"/>
    </source>
</evidence>
<sequence length="345" mass="37156">MPFSATSQRLERLTLSLLDPAQRRQLGAPAGLFATSLPSLSDLHRQDPPLQQRLQQTLDWLRADDCHLLLPEDPDYPSALAAIADPPAQLYVQGNLQLLQDPQLAMVGTRHPTPRGAATAREFARAFSQAGLCITSGMALGVDAACHQGALDVSAPTVAVWGTGLLNCYPRRHQKLARQIVECGGALVSEVPLQTAAHPGVFPRRNRIISGLSLGCLVVEASLDSGSLITARLALEQNREVFAMPGSIHNPMARGCHQLLREGAQLVECVADVLQCLRLPLQQALQQDSAPAPADPLLAWLDCAPVSADWLSTRSGLPIEQVLQRLLQLELDGLVQSLAGGYCRR</sequence>
<dbReference type="NCBIfam" id="TIGR00732">
    <property type="entry name" value="dprA"/>
    <property type="match status" value="1"/>
</dbReference>
<accession>A0A1I4R0Q9</accession>
<dbReference type="Proteomes" id="UP000243629">
    <property type="component" value="Unassembled WGS sequence"/>
</dbReference>
<reference evidence="5" key="1">
    <citation type="submission" date="2016-10" db="EMBL/GenBank/DDBJ databases">
        <authorList>
            <person name="Varghese N."/>
            <person name="Submissions S."/>
        </authorList>
    </citation>
    <scope>NUCLEOTIDE SEQUENCE [LARGE SCALE GENOMIC DNA]</scope>
    <source>
        <strain evidence="5">DSM 24213</strain>
    </source>
</reference>
<dbReference type="GO" id="GO:0009294">
    <property type="term" value="P:DNA-mediated transformation"/>
    <property type="evidence" value="ECO:0007669"/>
    <property type="project" value="InterPro"/>
</dbReference>
<evidence type="ECO:0000313" key="5">
    <source>
        <dbReference type="Proteomes" id="UP000243629"/>
    </source>
</evidence>
<organism evidence="4 5">
    <name type="scientific">Halopseudomonas yangmingensis</name>
    <dbReference type="NCBI Taxonomy" id="1720063"/>
    <lineage>
        <taxon>Bacteria</taxon>
        <taxon>Pseudomonadati</taxon>
        <taxon>Pseudomonadota</taxon>
        <taxon>Gammaproteobacteria</taxon>
        <taxon>Pseudomonadales</taxon>
        <taxon>Pseudomonadaceae</taxon>
        <taxon>Halopseudomonas</taxon>
    </lineage>
</organism>
<dbReference type="InterPro" id="IPR041614">
    <property type="entry name" value="DprA_WH"/>
</dbReference>
<protein>
    <submittedName>
        <fullName evidence="4">DNA processing protein</fullName>
    </submittedName>
</protein>
<dbReference type="InterPro" id="IPR057666">
    <property type="entry name" value="DrpA_SLOG"/>
</dbReference>